<keyword evidence="10" id="KW-1278">Translocase</keyword>
<dbReference type="GO" id="GO:0015421">
    <property type="term" value="F:ABC-type oligopeptide transporter activity"/>
    <property type="evidence" value="ECO:0007669"/>
    <property type="project" value="TreeGrafter"/>
</dbReference>
<comment type="similarity">
    <text evidence="18">Belongs to the ABC transporter superfamily. Cysteine exporter (TC 3.A.1.129.1) family.</text>
</comment>
<dbReference type="Pfam" id="PF00664">
    <property type="entry name" value="ABC_membrane"/>
    <property type="match status" value="1"/>
</dbReference>
<feature type="domain" description="ABC transporter" evidence="22">
    <location>
        <begin position="342"/>
        <end position="560"/>
    </location>
</feature>
<evidence type="ECO:0000256" key="15">
    <source>
        <dbReference type="ARBA" id="ARBA00034068"/>
    </source>
</evidence>
<sequence length="562" mass="62571">MKSLFPFFALYQTHFGRLLLGVVLAILGLAASIGLLSLSGWFLAASFLAGNALIFNFFYPSSGVRGLAVGRTISRYFERLVTHDATFRVLANLRASVFKKLIPLSPSGLNRFRNSELLNRLVADVDTLDTLYLNLVSPFVSAVMIIAFMAIGLSFVSVPLMLIICGTLLVLLAVIPTVFYRLGLKLGRNAIQSRANYRSQFIEWVQLNAEFLLFGNLNQMSEKLQQTEHQWLNAQSKESRLSGLSNSLIMLSNGILTCVVIYLVSTSINVPTAKYPEALIALVIFCVMASAEILSPIGIAFLHLGQVITAAERISEITEQQPNVTFGSKAEWQNLSQNQPLVRFENVSFAYYGEQNVLNNLSFEVLKGQKVAILGKTGSGKSTIFQLLNRNYDPTSGQIWLNNCKIDEYSEPMLRSKLVTLSQRVHIFSQTLKDNLLMGNAQATDEQMQEVVRKVGLGHLLEIDGLNLWLGEGGRPLSGGEQRRLGLARLLLSSAELVLLDEPTEGLDRETEQQIINLILTHCCDRTLIMITHRQSGLDKFDVVYRIDNGRLVGWFLQQIAY</sequence>
<dbReference type="PANTHER" id="PTHR43394:SF1">
    <property type="entry name" value="ATP-BINDING CASSETTE SUB-FAMILY B MEMBER 10, MITOCHONDRIAL"/>
    <property type="match status" value="1"/>
</dbReference>
<comment type="subcellular location">
    <subcellularLocation>
        <location evidence="1">Cell inner membrane</location>
        <topology evidence="1">Multi-pass membrane protein</topology>
    </subcellularLocation>
</comment>
<dbReference type="GO" id="GO:0005886">
    <property type="term" value="C:plasma membrane"/>
    <property type="evidence" value="ECO:0007669"/>
    <property type="project" value="UniProtKB-SubCell"/>
</dbReference>
<evidence type="ECO:0000256" key="7">
    <source>
        <dbReference type="ARBA" id="ARBA00022692"/>
    </source>
</evidence>
<dbReference type="InterPro" id="IPR011527">
    <property type="entry name" value="ABC1_TM_dom"/>
</dbReference>
<dbReference type="GO" id="GO:0034775">
    <property type="term" value="P:glutathione transmembrane transport"/>
    <property type="evidence" value="ECO:0007669"/>
    <property type="project" value="InterPro"/>
</dbReference>
<dbReference type="Gene3D" id="1.20.1560.10">
    <property type="entry name" value="ABC transporter type 1, transmembrane domain"/>
    <property type="match status" value="1"/>
</dbReference>
<reference evidence="24 25" key="1">
    <citation type="submission" date="2018-06" db="EMBL/GenBank/DDBJ databases">
        <authorList>
            <consortium name="Pathogen Informatics"/>
            <person name="Doyle S."/>
        </authorList>
    </citation>
    <scope>NUCLEOTIDE SEQUENCE [LARGE SCALE GENOMIC DNA]</scope>
    <source>
        <strain evidence="24 25">NCTC9380</strain>
    </source>
</reference>
<dbReference type="Gene3D" id="3.40.50.300">
    <property type="entry name" value="P-loop containing nucleotide triphosphate hydrolases"/>
    <property type="match status" value="1"/>
</dbReference>
<feature type="domain" description="ABC transmembrane type-1" evidence="23">
    <location>
        <begin position="19"/>
        <end position="309"/>
    </location>
</feature>
<dbReference type="SUPFAM" id="SSF90123">
    <property type="entry name" value="ABC transporter transmembrane region"/>
    <property type="match status" value="1"/>
</dbReference>
<dbReference type="NCBIfam" id="NF008364">
    <property type="entry name" value="PRK11160.1"/>
    <property type="match status" value="1"/>
</dbReference>
<proteinExistence type="inferred from homology"/>
<comment type="catalytic activity">
    <reaction evidence="17">
        <text>L-cysteine(in) + ATP + H2O = L-cysteine(out) + ADP + phosphate + H(+)</text>
        <dbReference type="Rhea" id="RHEA:29783"/>
        <dbReference type="ChEBI" id="CHEBI:15377"/>
        <dbReference type="ChEBI" id="CHEBI:15378"/>
        <dbReference type="ChEBI" id="CHEBI:30616"/>
        <dbReference type="ChEBI" id="CHEBI:35235"/>
        <dbReference type="ChEBI" id="CHEBI:43474"/>
        <dbReference type="ChEBI" id="CHEBI:456216"/>
    </reaction>
    <physiologicalReaction direction="left-to-right" evidence="17">
        <dbReference type="Rhea" id="RHEA:29784"/>
    </physiologicalReaction>
</comment>
<keyword evidence="7 21" id="KW-0812">Transmembrane</keyword>
<evidence type="ECO:0000256" key="9">
    <source>
        <dbReference type="ARBA" id="ARBA00022840"/>
    </source>
</evidence>
<evidence type="ECO:0000256" key="6">
    <source>
        <dbReference type="ARBA" id="ARBA00022519"/>
    </source>
</evidence>
<evidence type="ECO:0000256" key="1">
    <source>
        <dbReference type="ARBA" id="ARBA00004429"/>
    </source>
</evidence>
<evidence type="ECO:0000256" key="10">
    <source>
        <dbReference type="ARBA" id="ARBA00022967"/>
    </source>
</evidence>
<comment type="subunit">
    <text evidence="19">Forms a heterodimer with CydD.</text>
</comment>
<dbReference type="GO" id="GO:0045454">
    <property type="term" value="P:cell redox homeostasis"/>
    <property type="evidence" value="ECO:0007669"/>
    <property type="project" value="InterPro"/>
</dbReference>
<dbReference type="SUPFAM" id="SSF52540">
    <property type="entry name" value="P-loop containing nucleoside triphosphate hydrolases"/>
    <property type="match status" value="1"/>
</dbReference>
<evidence type="ECO:0000256" key="16">
    <source>
        <dbReference type="ARBA" id="ARBA00050301"/>
    </source>
</evidence>
<evidence type="ECO:0000256" key="12">
    <source>
        <dbReference type="ARBA" id="ARBA00022989"/>
    </source>
</evidence>
<evidence type="ECO:0000256" key="8">
    <source>
        <dbReference type="ARBA" id="ARBA00022741"/>
    </source>
</evidence>
<dbReference type="PANTHER" id="PTHR43394">
    <property type="entry name" value="ATP-DEPENDENT PERMEASE MDL1, MITOCHONDRIAL"/>
    <property type="match status" value="1"/>
</dbReference>
<protein>
    <recommendedName>
        <fullName evidence="20">Glutathione/L-cysteine transport system ATP-binding/permease protein CydC</fullName>
        <ecNumber evidence="2">7.4.2.5</ecNumber>
    </recommendedName>
    <alternativeName>
        <fullName evidence="3">Leukotoxin translocation ATP-binding protein LktB</fullName>
    </alternativeName>
</protein>
<dbReference type="InterPro" id="IPR039421">
    <property type="entry name" value="Type_1_exporter"/>
</dbReference>
<gene>
    <name evidence="24" type="ORF">NCTC9380_02907</name>
</gene>
<keyword evidence="12 21" id="KW-1133">Transmembrane helix</keyword>
<evidence type="ECO:0000256" key="5">
    <source>
        <dbReference type="ARBA" id="ARBA00022475"/>
    </source>
</evidence>
<evidence type="ECO:0000256" key="2">
    <source>
        <dbReference type="ARBA" id="ARBA00012048"/>
    </source>
</evidence>
<dbReference type="PROSITE" id="PS50929">
    <property type="entry name" value="ABC_TM1F"/>
    <property type="match status" value="1"/>
</dbReference>
<dbReference type="CDD" id="cd18585">
    <property type="entry name" value="ABC_6TM_CydC"/>
    <property type="match status" value="1"/>
</dbReference>
<evidence type="ECO:0000256" key="14">
    <source>
        <dbReference type="ARBA" id="ARBA00024829"/>
    </source>
</evidence>
<dbReference type="FunFam" id="1.20.1560.10:FF:000060">
    <property type="entry name" value="Cysteine/glutathione ABC transporter ATP-binding protein/permease CydC"/>
    <property type="match status" value="1"/>
</dbReference>
<dbReference type="Pfam" id="PF00005">
    <property type="entry name" value="ABC_tran"/>
    <property type="match status" value="1"/>
</dbReference>
<dbReference type="InterPro" id="IPR003593">
    <property type="entry name" value="AAA+_ATPase"/>
</dbReference>
<dbReference type="InterPro" id="IPR014223">
    <property type="entry name" value="ABC_CydC/D"/>
</dbReference>
<feature type="transmembrane region" description="Helical" evidence="21">
    <location>
        <begin position="131"/>
        <end position="155"/>
    </location>
</feature>
<dbReference type="GO" id="GO:0005524">
    <property type="term" value="F:ATP binding"/>
    <property type="evidence" value="ECO:0007669"/>
    <property type="project" value="UniProtKB-KW"/>
</dbReference>
<evidence type="ECO:0000256" key="17">
    <source>
        <dbReference type="ARBA" id="ARBA00051241"/>
    </source>
</evidence>
<dbReference type="InterPro" id="IPR027417">
    <property type="entry name" value="P-loop_NTPase"/>
</dbReference>
<comment type="catalytic activity">
    <reaction evidence="16">
        <text>glutathione(in) + ATP + H2O = glutathione(out) + ADP + phosphate + H(+)</text>
        <dbReference type="Rhea" id="RHEA:29787"/>
        <dbReference type="ChEBI" id="CHEBI:15377"/>
        <dbReference type="ChEBI" id="CHEBI:15378"/>
        <dbReference type="ChEBI" id="CHEBI:30616"/>
        <dbReference type="ChEBI" id="CHEBI:43474"/>
        <dbReference type="ChEBI" id="CHEBI:57925"/>
        <dbReference type="ChEBI" id="CHEBI:456216"/>
    </reaction>
    <physiologicalReaction direction="left-to-right" evidence="16">
        <dbReference type="Rhea" id="RHEA:29788"/>
    </physiologicalReaction>
</comment>
<accession>A0A378NIF1</accession>
<dbReference type="Proteomes" id="UP000254031">
    <property type="component" value="Unassembled WGS sequence"/>
</dbReference>
<feature type="transmembrane region" description="Helical" evidence="21">
    <location>
        <begin position="161"/>
        <end position="184"/>
    </location>
</feature>
<keyword evidence="11" id="KW-0029">Amino-acid transport</keyword>
<evidence type="ECO:0000259" key="23">
    <source>
        <dbReference type="PROSITE" id="PS50929"/>
    </source>
</evidence>
<keyword evidence="4" id="KW-0813">Transport</keyword>
<dbReference type="InterPro" id="IPR036640">
    <property type="entry name" value="ABC1_TM_sf"/>
</dbReference>
<keyword evidence="9 24" id="KW-0067">ATP-binding</keyword>
<evidence type="ECO:0000256" key="13">
    <source>
        <dbReference type="ARBA" id="ARBA00023136"/>
    </source>
</evidence>
<dbReference type="PROSITE" id="PS00211">
    <property type="entry name" value="ABC_TRANSPORTER_1"/>
    <property type="match status" value="1"/>
</dbReference>
<evidence type="ECO:0000256" key="11">
    <source>
        <dbReference type="ARBA" id="ARBA00022970"/>
    </source>
</evidence>
<dbReference type="RefSeq" id="WP_006250659.1">
    <property type="nucleotide sequence ID" value="NZ_CP017484.1"/>
</dbReference>
<feature type="transmembrane region" description="Helical" evidence="21">
    <location>
        <begin position="280"/>
        <end position="304"/>
    </location>
</feature>
<evidence type="ECO:0000259" key="22">
    <source>
        <dbReference type="PROSITE" id="PS50893"/>
    </source>
</evidence>
<feature type="transmembrane region" description="Helical" evidence="21">
    <location>
        <begin position="40"/>
        <end position="59"/>
    </location>
</feature>
<organism evidence="24 25">
    <name type="scientific">Mannheimia haemolytica</name>
    <name type="common">Pasteurella haemolytica</name>
    <dbReference type="NCBI Taxonomy" id="75985"/>
    <lineage>
        <taxon>Bacteria</taxon>
        <taxon>Pseudomonadati</taxon>
        <taxon>Pseudomonadota</taxon>
        <taxon>Gammaproteobacteria</taxon>
        <taxon>Pasteurellales</taxon>
        <taxon>Pasteurellaceae</taxon>
        <taxon>Mannheimia</taxon>
    </lineage>
</organism>
<evidence type="ECO:0000256" key="18">
    <source>
        <dbReference type="ARBA" id="ARBA00061534"/>
    </source>
</evidence>
<keyword evidence="6" id="KW-0997">Cell inner membrane</keyword>
<evidence type="ECO:0000256" key="4">
    <source>
        <dbReference type="ARBA" id="ARBA00022448"/>
    </source>
</evidence>
<evidence type="ECO:0000256" key="3">
    <source>
        <dbReference type="ARBA" id="ARBA00021004"/>
    </source>
</evidence>
<dbReference type="EMBL" id="UGPL01000006">
    <property type="protein sequence ID" value="STY67546.1"/>
    <property type="molecule type" value="Genomic_DNA"/>
</dbReference>
<evidence type="ECO:0000256" key="19">
    <source>
        <dbReference type="ARBA" id="ARBA00063833"/>
    </source>
</evidence>
<feature type="transmembrane region" description="Helical" evidence="21">
    <location>
        <begin position="248"/>
        <end position="268"/>
    </location>
</feature>
<dbReference type="NCBIfam" id="TIGR02868">
    <property type="entry name" value="CydC"/>
    <property type="match status" value="1"/>
</dbReference>
<name>A0A378NIF1_MANHA</name>
<dbReference type="InterPro" id="IPR017871">
    <property type="entry name" value="ABC_transporter-like_CS"/>
</dbReference>
<keyword evidence="8" id="KW-0547">Nucleotide-binding</keyword>
<evidence type="ECO:0000256" key="20">
    <source>
        <dbReference type="ARBA" id="ARBA00071411"/>
    </source>
</evidence>
<dbReference type="PROSITE" id="PS50893">
    <property type="entry name" value="ABC_TRANSPORTER_2"/>
    <property type="match status" value="1"/>
</dbReference>
<keyword evidence="13 21" id="KW-0472">Membrane</keyword>
<evidence type="ECO:0000313" key="25">
    <source>
        <dbReference type="Proteomes" id="UP000254031"/>
    </source>
</evidence>
<evidence type="ECO:0000313" key="24">
    <source>
        <dbReference type="EMBL" id="STY67546.1"/>
    </source>
</evidence>
<dbReference type="InterPro" id="IPR003439">
    <property type="entry name" value="ABC_transporter-like_ATP-bd"/>
</dbReference>
<evidence type="ECO:0000256" key="21">
    <source>
        <dbReference type="SAM" id="Phobius"/>
    </source>
</evidence>
<dbReference type="SMART" id="SM00382">
    <property type="entry name" value="AAA"/>
    <property type="match status" value="1"/>
</dbReference>
<dbReference type="EC" id="7.4.2.5" evidence="2"/>
<comment type="catalytic activity">
    <reaction evidence="15">
        <text>ATP + H2O + proteinSide 1 = ADP + phosphate + proteinSide 2.</text>
        <dbReference type="EC" id="7.4.2.5"/>
    </reaction>
</comment>
<dbReference type="GO" id="GO:0006865">
    <property type="term" value="P:amino acid transport"/>
    <property type="evidence" value="ECO:0007669"/>
    <property type="project" value="UniProtKB-KW"/>
</dbReference>
<comment type="function">
    <text evidence="14">Part of the ABC transporter complex LktBD involved in leukotoxin export. Transmembrane domains (TMD) form a pore in the inner membrane and the ATP-binding domain (NBD) is responsible for energy generation.</text>
</comment>
<keyword evidence="5" id="KW-1003">Cell membrane</keyword>
<dbReference type="AlphaFoldDB" id="A0A378NIF1"/>
<dbReference type="GO" id="GO:0016887">
    <property type="term" value="F:ATP hydrolysis activity"/>
    <property type="evidence" value="ECO:0007669"/>
    <property type="project" value="InterPro"/>
</dbReference>